<evidence type="ECO:0000313" key="7">
    <source>
        <dbReference type="Proteomes" id="UP000014680"/>
    </source>
</evidence>
<dbReference type="EMBL" id="KB206969">
    <property type="protein sequence ID" value="ELP86496.1"/>
    <property type="molecule type" value="Genomic_DNA"/>
</dbReference>
<evidence type="ECO:0000256" key="2">
    <source>
        <dbReference type="ARBA" id="ARBA00022741"/>
    </source>
</evidence>
<gene>
    <name evidence="6" type="ORF">EIN_034070</name>
</gene>
<evidence type="ECO:0000313" key="6">
    <source>
        <dbReference type="EMBL" id="ELP86496.1"/>
    </source>
</evidence>
<dbReference type="PANTHER" id="PTHR41299:SF1">
    <property type="entry name" value="THIAMINE PYROPHOSPHOKINASE"/>
    <property type="match status" value="1"/>
</dbReference>
<dbReference type="NCBIfam" id="TIGR01378">
    <property type="entry name" value="thi_PPkinase"/>
    <property type="match status" value="1"/>
</dbReference>
<keyword evidence="2" id="KW-0547">Nucleotide-binding</keyword>
<keyword evidence="1" id="KW-0808">Transferase</keyword>
<feature type="domain" description="Thiamin pyrophosphokinase thiamin-binding" evidence="5">
    <location>
        <begin position="152"/>
        <end position="211"/>
    </location>
</feature>
<dbReference type="GO" id="GO:0016301">
    <property type="term" value="F:kinase activity"/>
    <property type="evidence" value="ECO:0007669"/>
    <property type="project" value="UniProtKB-KW"/>
</dbReference>
<sequence>MEKGKWCAIFTGGSYKTSADAIAFYQNIADNAEYLICADSGANMVHKIGRRPEIIVGDMDSIDKEVLEAYKDVEQVKYRCDKDYTDTEIAIGKARDRGYSEIVLCGGVGERFDHALGNAFSLIRLKRIGVHMRIVNYQQVIEASTETMIFEGRQGWTLSFIPVSERVENVTISGMQYPLVNKTLEIGVSLTISNVVTEDLATLNYTKGEMLVILTRPSCLA</sequence>
<evidence type="ECO:0000259" key="5">
    <source>
        <dbReference type="SMART" id="SM00983"/>
    </source>
</evidence>
<dbReference type="GO" id="GO:0004788">
    <property type="term" value="F:thiamine diphosphokinase activity"/>
    <property type="evidence" value="ECO:0007669"/>
    <property type="project" value="InterPro"/>
</dbReference>
<accession>A0A0A1U480</accession>
<dbReference type="GO" id="GO:0030975">
    <property type="term" value="F:thiamine binding"/>
    <property type="evidence" value="ECO:0007669"/>
    <property type="project" value="InterPro"/>
</dbReference>
<evidence type="ECO:0000256" key="1">
    <source>
        <dbReference type="ARBA" id="ARBA00022679"/>
    </source>
</evidence>
<evidence type="ECO:0000256" key="3">
    <source>
        <dbReference type="ARBA" id="ARBA00022777"/>
    </source>
</evidence>
<dbReference type="OrthoDB" id="25149at2759"/>
<dbReference type="SUPFAM" id="SSF63862">
    <property type="entry name" value="Thiamin pyrophosphokinase, substrate-binding domain"/>
    <property type="match status" value="1"/>
</dbReference>
<dbReference type="VEuPathDB" id="AmoebaDB:EIN_034070"/>
<dbReference type="RefSeq" id="XP_004185842.1">
    <property type="nucleotide sequence ID" value="XM_004185794.1"/>
</dbReference>
<dbReference type="KEGG" id="eiv:EIN_034070"/>
<dbReference type="InterPro" id="IPR006282">
    <property type="entry name" value="Thi_PPkinase"/>
</dbReference>
<dbReference type="OMA" id="ITYCPEG"/>
<name>A0A0A1U480_ENTIV</name>
<evidence type="ECO:0000256" key="4">
    <source>
        <dbReference type="ARBA" id="ARBA00022840"/>
    </source>
</evidence>
<dbReference type="InterPro" id="IPR036759">
    <property type="entry name" value="TPK_catalytic_sf"/>
</dbReference>
<keyword evidence="7" id="KW-1185">Reference proteome</keyword>
<proteinExistence type="predicted"/>
<dbReference type="Pfam" id="PF04265">
    <property type="entry name" value="TPK_B1_binding"/>
    <property type="match status" value="1"/>
</dbReference>
<dbReference type="CDD" id="cd07995">
    <property type="entry name" value="TPK"/>
    <property type="match status" value="1"/>
</dbReference>
<dbReference type="SUPFAM" id="SSF63999">
    <property type="entry name" value="Thiamin pyrophosphokinase, catalytic domain"/>
    <property type="match status" value="1"/>
</dbReference>
<dbReference type="GO" id="GO:0005524">
    <property type="term" value="F:ATP binding"/>
    <property type="evidence" value="ECO:0007669"/>
    <property type="project" value="UniProtKB-KW"/>
</dbReference>
<dbReference type="Proteomes" id="UP000014680">
    <property type="component" value="Unassembled WGS sequence"/>
</dbReference>
<dbReference type="GO" id="GO:0006772">
    <property type="term" value="P:thiamine metabolic process"/>
    <property type="evidence" value="ECO:0007669"/>
    <property type="project" value="InterPro"/>
</dbReference>
<dbReference type="Gene3D" id="3.40.50.10240">
    <property type="entry name" value="Thiamin pyrophosphokinase, catalytic domain"/>
    <property type="match status" value="1"/>
</dbReference>
<dbReference type="PANTHER" id="PTHR41299">
    <property type="entry name" value="THIAMINE PYROPHOSPHOKINASE"/>
    <property type="match status" value="1"/>
</dbReference>
<dbReference type="Pfam" id="PF04263">
    <property type="entry name" value="TPK_catalytic"/>
    <property type="match status" value="1"/>
</dbReference>
<protein>
    <submittedName>
        <fullName evidence="6">Thiamine pyrophosphokinase, putative</fullName>
    </submittedName>
</protein>
<dbReference type="InterPro" id="IPR007371">
    <property type="entry name" value="TPK_catalytic"/>
</dbReference>
<keyword evidence="4" id="KW-0067">ATP-binding</keyword>
<dbReference type="GeneID" id="14885492"/>
<keyword evidence="3 6" id="KW-0418">Kinase</keyword>
<dbReference type="SMART" id="SM00983">
    <property type="entry name" value="TPK_B1_binding"/>
    <property type="match status" value="1"/>
</dbReference>
<dbReference type="InterPro" id="IPR053149">
    <property type="entry name" value="TPK"/>
</dbReference>
<organism evidence="6 7">
    <name type="scientific">Entamoeba invadens IP1</name>
    <dbReference type="NCBI Taxonomy" id="370355"/>
    <lineage>
        <taxon>Eukaryota</taxon>
        <taxon>Amoebozoa</taxon>
        <taxon>Evosea</taxon>
        <taxon>Archamoebae</taxon>
        <taxon>Mastigamoebida</taxon>
        <taxon>Entamoebidae</taxon>
        <taxon>Entamoeba</taxon>
    </lineage>
</organism>
<dbReference type="AlphaFoldDB" id="A0A0A1U480"/>
<dbReference type="InterPro" id="IPR036371">
    <property type="entry name" value="TPK_B1-bd_sf"/>
</dbReference>
<dbReference type="GO" id="GO:0009229">
    <property type="term" value="P:thiamine diphosphate biosynthetic process"/>
    <property type="evidence" value="ECO:0007669"/>
    <property type="project" value="InterPro"/>
</dbReference>
<reference evidence="6 7" key="1">
    <citation type="submission" date="2012-10" db="EMBL/GenBank/DDBJ databases">
        <authorList>
            <person name="Zafar N."/>
            <person name="Inman J."/>
            <person name="Hall N."/>
            <person name="Lorenzi H."/>
            <person name="Caler E."/>
        </authorList>
    </citation>
    <scope>NUCLEOTIDE SEQUENCE [LARGE SCALE GENOMIC DNA]</scope>
    <source>
        <strain evidence="6 7">IP1</strain>
    </source>
</reference>
<dbReference type="InterPro" id="IPR007373">
    <property type="entry name" value="Thiamin_PyroPKinase_B1-bd"/>
</dbReference>